<dbReference type="GO" id="GO:0004534">
    <property type="term" value="F:5'-3' RNA exonuclease activity"/>
    <property type="evidence" value="ECO:0007669"/>
    <property type="project" value="TreeGrafter"/>
</dbReference>
<dbReference type="InterPro" id="IPR004013">
    <property type="entry name" value="PHP_dom"/>
</dbReference>
<dbReference type="GO" id="GO:0035312">
    <property type="term" value="F:5'-3' DNA exonuclease activity"/>
    <property type="evidence" value="ECO:0007669"/>
    <property type="project" value="TreeGrafter"/>
</dbReference>
<evidence type="ECO:0000313" key="3">
    <source>
        <dbReference type="Proteomes" id="UP000266287"/>
    </source>
</evidence>
<feature type="domain" description="Polymerase/histidinol phosphatase N-terminal" evidence="1">
    <location>
        <begin position="7"/>
        <end position="72"/>
    </location>
</feature>
<gene>
    <name evidence="2" type="ORF">B9J77_01155</name>
</gene>
<dbReference type="Pfam" id="PF02811">
    <property type="entry name" value="PHP"/>
    <property type="match status" value="1"/>
</dbReference>
<comment type="caution">
    <text evidence="2">The sequence shown here is derived from an EMBL/GenBank/DDBJ whole genome shotgun (WGS) entry which is preliminary data.</text>
</comment>
<dbReference type="PANTHER" id="PTHR42924">
    <property type="entry name" value="EXONUCLEASE"/>
    <property type="match status" value="1"/>
</dbReference>
<dbReference type="CDD" id="cd07438">
    <property type="entry name" value="PHP_HisPPase_AMP"/>
    <property type="match status" value="1"/>
</dbReference>
<dbReference type="EMBL" id="NDHY01000002">
    <property type="protein sequence ID" value="RII00661.1"/>
    <property type="molecule type" value="Genomic_DNA"/>
</dbReference>
<dbReference type="InterPro" id="IPR016195">
    <property type="entry name" value="Pol/histidinol_Pase-like"/>
</dbReference>
<dbReference type="InterPro" id="IPR003141">
    <property type="entry name" value="Pol/His_phosphatase_N"/>
</dbReference>
<protein>
    <submittedName>
        <fullName evidence="2">PHP domain-containing protein</fullName>
    </submittedName>
</protein>
<evidence type="ECO:0000313" key="2">
    <source>
        <dbReference type="EMBL" id="RII00661.1"/>
    </source>
</evidence>
<evidence type="ECO:0000259" key="1">
    <source>
        <dbReference type="SMART" id="SM00481"/>
    </source>
</evidence>
<name>A0A399FWW3_UNCN2</name>
<dbReference type="InterPro" id="IPR052018">
    <property type="entry name" value="PHP_domain"/>
</dbReference>
<dbReference type="SMART" id="SM00481">
    <property type="entry name" value="POLIIIAc"/>
    <property type="match status" value="1"/>
</dbReference>
<sequence length="285" mass="31436">MATEAYVDLHLHTNFSDGTFSPKEVVERSIKCGLRAISITDHDNTDGIAPAISAARGSGLEIVPGVELSADGKNNQEMHILGYYIQWENNRLQDELRNLQDTRQLRAKKMLGRLGQLKINIPFREVEELAAGGVPGRLHIARLMLQHGYVSSTDEAFDRYIGNGKRAYIKKHRLSSQEAIELIRAVGGIPVLAHPHLLSNISSTVANLLVEGLMGIEAYCNCRCPGPSQQYLKLAKKHHLISTGGSDCHGLAKNEVLMGKTKTPYSTLKELKNALNSHRALQRSN</sequence>
<reference evidence="2 3" key="1">
    <citation type="submission" date="2018-08" db="EMBL/GenBank/DDBJ databases">
        <title>Draft genome of candidate division NPL-UPA2 bacterium Unc8 that adapted to ultra-basic serpentinizing groundwater.</title>
        <authorList>
            <person name="Ishii S."/>
            <person name="Suzuki S."/>
            <person name="Nealson K.H."/>
        </authorList>
    </citation>
    <scope>NUCLEOTIDE SEQUENCE [LARGE SCALE GENOMIC DNA]</scope>
    <source>
        <strain evidence="2">Unc8</strain>
    </source>
</reference>
<organism evidence="2 3">
    <name type="scientific">candidate division NPL-UPA2 bacterium Unc8</name>
    <dbReference type="NCBI Taxonomy" id="1980939"/>
    <lineage>
        <taxon>Bacteria</taxon>
    </lineage>
</organism>
<dbReference type="Gene3D" id="3.20.20.140">
    <property type="entry name" value="Metal-dependent hydrolases"/>
    <property type="match status" value="1"/>
</dbReference>
<dbReference type="Proteomes" id="UP000266287">
    <property type="component" value="Unassembled WGS sequence"/>
</dbReference>
<accession>A0A399FWW3</accession>
<dbReference type="PANTHER" id="PTHR42924:SF3">
    <property type="entry name" value="POLYMERASE_HISTIDINOL PHOSPHATASE N-TERMINAL DOMAIN-CONTAINING PROTEIN"/>
    <property type="match status" value="1"/>
</dbReference>
<proteinExistence type="predicted"/>
<dbReference type="SUPFAM" id="SSF89550">
    <property type="entry name" value="PHP domain-like"/>
    <property type="match status" value="1"/>
</dbReference>
<dbReference type="Gene3D" id="1.10.150.650">
    <property type="match status" value="1"/>
</dbReference>
<dbReference type="AlphaFoldDB" id="A0A399FWW3"/>